<reference evidence="2" key="1">
    <citation type="submission" date="2020-03" db="EMBL/GenBank/DDBJ databases">
        <authorList>
            <person name="Weist P."/>
        </authorList>
    </citation>
    <scope>NUCLEOTIDE SEQUENCE</scope>
</reference>
<keyword evidence="3" id="KW-1185">Reference proteome</keyword>
<name>A0A9N7YEE2_PLEPL</name>
<gene>
    <name evidence="2" type="ORF">PLEPLA_LOCUS10560</name>
</gene>
<dbReference type="EMBL" id="CADEAL010000599">
    <property type="protein sequence ID" value="CAB1422643.1"/>
    <property type="molecule type" value="Genomic_DNA"/>
</dbReference>
<protein>
    <submittedName>
        <fullName evidence="2">Uncharacterized protein</fullName>
    </submittedName>
</protein>
<proteinExistence type="predicted"/>
<evidence type="ECO:0000313" key="3">
    <source>
        <dbReference type="Proteomes" id="UP001153269"/>
    </source>
</evidence>
<dbReference type="Proteomes" id="UP001153269">
    <property type="component" value="Unassembled WGS sequence"/>
</dbReference>
<evidence type="ECO:0000313" key="2">
    <source>
        <dbReference type="EMBL" id="CAB1422643.1"/>
    </source>
</evidence>
<feature type="region of interest" description="Disordered" evidence="1">
    <location>
        <begin position="54"/>
        <end position="108"/>
    </location>
</feature>
<dbReference type="AlphaFoldDB" id="A0A9N7YEE2"/>
<sequence>MLPHPEHLLHVGPGLRLRGPTCASPVSLTLGQAFPNHRSPPRSLPSSLHQLSFVSSPASSSSDLRPAAAGKQITEAPPPCRGHQGVSHQRVQHHRDKRADAEREDDYSHGVISQASLNLLLCFREVSRKYENLHSTHRGDDSGFTFQSQTEDLLSPHQVFVHETLRSIILLFFTVPSSHRIEAPAEAAAPNPPHLSLVLIPPQFTLLNPIKRLWPRKHPHSNYNQA</sequence>
<organism evidence="2 3">
    <name type="scientific">Pleuronectes platessa</name>
    <name type="common">European plaice</name>
    <dbReference type="NCBI Taxonomy" id="8262"/>
    <lineage>
        <taxon>Eukaryota</taxon>
        <taxon>Metazoa</taxon>
        <taxon>Chordata</taxon>
        <taxon>Craniata</taxon>
        <taxon>Vertebrata</taxon>
        <taxon>Euteleostomi</taxon>
        <taxon>Actinopterygii</taxon>
        <taxon>Neopterygii</taxon>
        <taxon>Teleostei</taxon>
        <taxon>Neoteleostei</taxon>
        <taxon>Acanthomorphata</taxon>
        <taxon>Carangaria</taxon>
        <taxon>Pleuronectiformes</taxon>
        <taxon>Pleuronectoidei</taxon>
        <taxon>Pleuronectidae</taxon>
        <taxon>Pleuronectes</taxon>
    </lineage>
</organism>
<accession>A0A9N7YEE2</accession>
<evidence type="ECO:0000256" key="1">
    <source>
        <dbReference type="SAM" id="MobiDB-lite"/>
    </source>
</evidence>
<comment type="caution">
    <text evidence="2">The sequence shown here is derived from an EMBL/GenBank/DDBJ whole genome shotgun (WGS) entry which is preliminary data.</text>
</comment>